<sequence>MDMQNLYKAHRHSRSGQTKTLIERSLQLLAQLQSETQQIADHSIPSEPVETTNEVCPEFWDSTRPDKIWLQNIYRTQPCNRIPLEQLVEIVLYMETCTGAHNLVHRIHAVYPKIVIHLAVGLTLDSNDTMCKSLPLNQTLFGAKENAQLWVQLAERVQTKYVLIGRNMVEFTPYTDLDRLLRVMHQLQADVVGGAVRLEPDGHWYAGCYQVRRRVLC</sequence>
<proteinExistence type="predicted"/>
<dbReference type="EMBL" id="UZAN01054048">
    <property type="protein sequence ID" value="VDP90258.1"/>
    <property type="molecule type" value="Genomic_DNA"/>
</dbReference>
<reference evidence="3" key="1">
    <citation type="submission" date="2016-06" db="UniProtKB">
        <authorList>
            <consortium name="WormBaseParasite"/>
        </authorList>
    </citation>
    <scope>IDENTIFICATION</scope>
</reference>
<dbReference type="AlphaFoldDB" id="A0A183B1A1"/>
<protein>
    <submittedName>
        <fullName evidence="3">Glycosyl transferase</fullName>
    </submittedName>
</protein>
<dbReference type="Proteomes" id="UP000272942">
    <property type="component" value="Unassembled WGS sequence"/>
</dbReference>
<evidence type="ECO:0000313" key="1">
    <source>
        <dbReference type="EMBL" id="VDP90258.1"/>
    </source>
</evidence>
<gene>
    <name evidence="1" type="ORF">ECPE_LOCUS12986</name>
</gene>
<reference evidence="1 2" key="2">
    <citation type="submission" date="2018-11" db="EMBL/GenBank/DDBJ databases">
        <authorList>
            <consortium name="Pathogen Informatics"/>
        </authorList>
    </citation>
    <scope>NUCLEOTIDE SEQUENCE [LARGE SCALE GENOMIC DNA]</scope>
    <source>
        <strain evidence="1 2">Egypt</strain>
    </source>
</reference>
<dbReference type="OrthoDB" id="6266424at2759"/>
<keyword evidence="2" id="KW-1185">Reference proteome</keyword>
<evidence type="ECO:0000313" key="3">
    <source>
        <dbReference type="WBParaSite" id="ECPE_0001302401-mRNA-1"/>
    </source>
</evidence>
<dbReference type="WBParaSite" id="ECPE_0001302401-mRNA-1">
    <property type="protein sequence ID" value="ECPE_0001302401-mRNA-1"/>
    <property type="gene ID" value="ECPE_0001302401"/>
</dbReference>
<organism evidence="3">
    <name type="scientific">Echinostoma caproni</name>
    <dbReference type="NCBI Taxonomy" id="27848"/>
    <lineage>
        <taxon>Eukaryota</taxon>
        <taxon>Metazoa</taxon>
        <taxon>Spiralia</taxon>
        <taxon>Lophotrochozoa</taxon>
        <taxon>Platyhelminthes</taxon>
        <taxon>Trematoda</taxon>
        <taxon>Digenea</taxon>
        <taxon>Plagiorchiida</taxon>
        <taxon>Echinostomata</taxon>
        <taxon>Echinostomatoidea</taxon>
        <taxon>Echinostomatidae</taxon>
        <taxon>Echinostoma</taxon>
    </lineage>
</organism>
<name>A0A183B1A1_9TREM</name>
<evidence type="ECO:0000313" key="2">
    <source>
        <dbReference type="Proteomes" id="UP000272942"/>
    </source>
</evidence>
<accession>A0A183B1A1</accession>